<feature type="transmembrane region" description="Helical" evidence="1">
    <location>
        <begin position="189"/>
        <end position="211"/>
    </location>
</feature>
<feature type="transmembrane region" description="Helical" evidence="1">
    <location>
        <begin position="269"/>
        <end position="291"/>
    </location>
</feature>
<accession>A0ABT1ZZR0</accession>
<protein>
    <submittedName>
        <fullName evidence="2">Uncharacterized protein</fullName>
    </submittedName>
</protein>
<reference evidence="2 3" key="1">
    <citation type="submission" date="2022-08" db="EMBL/GenBank/DDBJ databases">
        <title>Reclassification of Massilia species as members of the genera Telluria, Duganella, Pseudoduganella, Mokoshia gen. nov. and Zemynaea gen. nov. using orthogonal and non-orthogonal genome-based approaches.</title>
        <authorList>
            <person name="Bowman J.P."/>
        </authorList>
    </citation>
    <scope>NUCLEOTIDE SEQUENCE [LARGE SCALE GENOMIC DNA]</scope>
    <source>
        <strain evidence="2 3">JCM 31316</strain>
    </source>
</reference>
<keyword evidence="3" id="KW-1185">Reference proteome</keyword>
<dbReference type="RefSeq" id="WP_258819936.1">
    <property type="nucleotide sequence ID" value="NZ_JANUGW010000034.1"/>
</dbReference>
<name>A0ABT1ZZR0_9BURK</name>
<keyword evidence="1" id="KW-0812">Transmembrane</keyword>
<proteinExistence type="predicted"/>
<gene>
    <name evidence="2" type="ORF">NX784_27920</name>
</gene>
<feature type="transmembrane region" description="Helical" evidence="1">
    <location>
        <begin position="148"/>
        <end position="169"/>
    </location>
</feature>
<feature type="transmembrane region" description="Helical" evidence="1">
    <location>
        <begin position="240"/>
        <end position="263"/>
    </location>
</feature>
<feature type="transmembrane region" description="Helical" evidence="1">
    <location>
        <begin position="41"/>
        <end position="63"/>
    </location>
</feature>
<evidence type="ECO:0000313" key="2">
    <source>
        <dbReference type="EMBL" id="MCS0585414.1"/>
    </source>
</evidence>
<organism evidence="2 3">
    <name type="scientific">Massilia pinisoli</name>
    <dbReference type="NCBI Taxonomy" id="1772194"/>
    <lineage>
        <taxon>Bacteria</taxon>
        <taxon>Pseudomonadati</taxon>
        <taxon>Pseudomonadota</taxon>
        <taxon>Betaproteobacteria</taxon>
        <taxon>Burkholderiales</taxon>
        <taxon>Oxalobacteraceae</taxon>
        <taxon>Telluria group</taxon>
        <taxon>Massilia</taxon>
    </lineage>
</organism>
<keyword evidence="1" id="KW-1133">Transmembrane helix</keyword>
<dbReference type="EMBL" id="JANUGW010000034">
    <property type="protein sequence ID" value="MCS0585414.1"/>
    <property type="molecule type" value="Genomic_DNA"/>
</dbReference>
<sequence length="305" mass="31632">MTTESTIASPSLAAHNTAVPRPADLRAVLPAARGALQWRLLLWWALLLLLPAVAATLPAWQWLAAGLDHSPYAAMLAKRLDMIAFADLVGAAKDRYAPALGAGGIVALVLTLLVSPLLSAMTIAAARAPQLLGMGALLTAGAQDYPRLARMLVWSVVPLGAAALLGAWAHRLAGTFAETALLESDANRAAHLALCSTIALFLVAHATVDVGRAVLGADRRRGSAVAAWWHGCGLLARRPLALLGTYLAVTALGFALAAVLAFARTRVPALGTAGTIGAVVLAQLVVLVIGWMRAARLFALVALVR</sequence>
<feature type="transmembrane region" description="Helical" evidence="1">
    <location>
        <begin position="105"/>
        <end position="127"/>
    </location>
</feature>
<evidence type="ECO:0000313" key="3">
    <source>
        <dbReference type="Proteomes" id="UP001204151"/>
    </source>
</evidence>
<dbReference type="Proteomes" id="UP001204151">
    <property type="component" value="Unassembled WGS sequence"/>
</dbReference>
<keyword evidence="1" id="KW-0472">Membrane</keyword>
<evidence type="ECO:0000256" key="1">
    <source>
        <dbReference type="SAM" id="Phobius"/>
    </source>
</evidence>
<comment type="caution">
    <text evidence="2">The sequence shown here is derived from an EMBL/GenBank/DDBJ whole genome shotgun (WGS) entry which is preliminary data.</text>
</comment>